<evidence type="ECO:0000313" key="3">
    <source>
        <dbReference type="Proteomes" id="UP000032749"/>
    </source>
</evidence>
<organism evidence="2 3">
    <name type="scientific">Oleispira antarctica RB-8</name>
    <dbReference type="NCBI Taxonomy" id="698738"/>
    <lineage>
        <taxon>Bacteria</taxon>
        <taxon>Pseudomonadati</taxon>
        <taxon>Pseudomonadota</taxon>
        <taxon>Gammaproteobacteria</taxon>
        <taxon>Oceanospirillales</taxon>
        <taxon>Oceanospirillaceae</taxon>
        <taxon>Oleispira</taxon>
    </lineage>
</organism>
<accession>R4YMY3</accession>
<keyword evidence="3" id="KW-1185">Reference proteome</keyword>
<dbReference type="Proteomes" id="UP000032749">
    <property type="component" value="Chromosome"/>
</dbReference>
<dbReference type="SUPFAM" id="SSF48452">
    <property type="entry name" value="TPR-like"/>
    <property type="match status" value="3"/>
</dbReference>
<evidence type="ECO:0008006" key="4">
    <source>
        <dbReference type="Google" id="ProtNLM"/>
    </source>
</evidence>
<keyword evidence="1" id="KW-0732">Signal</keyword>
<dbReference type="KEGG" id="oai:OLEAN_C20960"/>
<dbReference type="HOGENOM" id="CLU_011873_0_0_6"/>
<evidence type="ECO:0000313" key="2">
    <source>
        <dbReference type="EMBL" id="CCK76272.1"/>
    </source>
</evidence>
<proteinExistence type="predicted"/>
<protein>
    <recommendedName>
        <fullName evidence="4">Tetratricopeptide repeat protein</fullName>
    </recommendedName>
</protein>
<dbReference type="SMART" id="SM00028">
    <property type="entry name" value="TPR"/>
    <property type="match status" value="6"/>
</dbReference>
<feature type="chain" id="PRO_5004374314" description="Tetratricopeptide repeat protein" evidence="1">
    <location>
        <begin position="21"/>
        <end position="941"/>
    </location>
</feature>
<dbReference type="PROSITE" id="PS51257">
    <property type="entry name" value="PROKAR_LIPOPROTEIN"/>
    <property type="match status" value="1"/>
</dbReference>
<name>R4YMY3_OLEAN</name>
<dbReference type="PANTHER" id="PTHR37423">
    <property type="entry name" value="SOLUBLE LYTIC MUREIN TRANSGLYCOSYLASE-RELATED"/>
    <property type="match status" value="1"/>
</dbReference>
<dbReference type="PANTHER" id="PTHR37423:SF2">
    <property type="entry name" value="MEMBRANE-BOUND LYTIC MUREIN TRANSGLYCOSYLASE C"/>
    <property type="match status" value="1"/>
</dbReference>
<dbReference type="EMBL" id="FO203512">
    <property type="protein sequence ID" value="CCK76272.1"/>
    <property type="molecule type" value="Genomic_DNA"/>
</dbReference>
<sequence length="941" mass="108772">MKKLLCAVLTIALLSGCSVLEPLTEQEQLSQQTLGNLSPAALRLMGNENIDIDHDEVMEKYRAYLEVSTDEELRIRTHHRIANLRLQKDEFILEGGDQSDEASAKVFELDAGRESIADYEKLLAKYPDRNDNDLALYQLAKAYSLAGEPFETIRVLEQLTELYPRSDYYLESLFRLGDIYYANGVYDLAESSYQRLIIRGSEGNKYYLNAMYLVGWSQFKQNRYDESLLSFTSVLDFEFPTEETITLASIGQQSMLKDILRIMAITFDYQGDWENINQFYAGIGRRHYEHRIYETLASQYYNKKYYKSGASTLRAFINRYPQDVLSPVFYQRVVEGYTKARYPTLLRKHKKIFVETFGVGGEYWENHTLAVQETIKPALSTYIWDLARFNHAWGQRIKNGKEKKERLQEAIGWYGEYIRSFPDAEDTAKAHFLLAEVAYQTKQYPLAKDHYEIVAYQYPDYEKAAESGYAAILTYSKHKPKKADKLIWRQLTVASAMRFVQEFPKDERRGQVLVNTAEMLLAGQYYEQALVTANLAWESEGNLSARHRYGASLVRSHSSFYLEQFVEAEQAIKEALSYDKIKSKSRNDLREKLAASIYKQGEMAKASGDNELAVKNWLRIAKLVPESDIKVSAEFDAATLLMAAEKYEQAVPVLLDFRKAYPNHRLVKDIPSKLIVAYESQENWRSAAFELQKIWQQGGNKEQSRIALFQSAEYFEKAKDLDNALVMYKRYAHDYKRPFNPAIEAHHKLDVIYLAQGDDTKRLFWMNKIVWLHLGAREDRTDRSKYLAAKSAYELAENERIKFEKVKITLPLDKSINRKNKRMKAAMERYTQAVQIGVLEFTTSATFRIAELYSQFGSGLLASERPAGLDELALEEYGYLLEDQAFPLEEAAIEVHQKNAGRTFDGLYDQWVKKSYGSLAELMPAQYAKYEKQVSYVDAIR</sequence>
<dbReference type="OrthoDB" id="9806825at2"/>
<dbReference type="Pfam" id="PF13174">
    <property type="entry name" value="TPR_6"/>
    <property type="match status" value="2"/>
</dbReference>
<evidence type="ECO:0000256" key="1">
    <source>
        <dbReference type="SAM" id="SignalP"/>
    </source>
</evidence>
<dbReference type="STRING" id="698738.OLEAN_C20960"/>
<dbReference type="InterPro" id="IPR011990">
    <property type="entry name" value="TPR-like_helical_dom_sf"/>
</dbReference>
<dbReference type="Gene3D" id="1.25.40.10">
    <property type="entry name" value="Tetratricopeptide repeat domain"/>
    <property type="match status" value="5"/>
</dbReference>
<dbReference type="InterPro" id="IPR019734">
    <property type="entry name" value="TPR_rpt"/>
</dbReference>
<dbReference type="Pfam" id="PF13432">
    <property type="entry name" value="TPR_16"/>
    <property type="match status" value="1"/>
</dbReference>
<gene>
    <name evidence="2" type="ORF">OLEAN_C20960</name>
</gene>
<feature type="signal peptide" evidence="1">
    <location>
        <begin position="1"/>
        <end position="20"/>
    </location>
</feature>
<dbReference type="AlphaFoldDB" id="R4YMY3"/>
<dbReference type="PATRIC" id="fig|698738.3.peg.2169"/>
<reference evidence="2 3" key="1">
    <citation type="journal article" date="2013" name="Nat. Commun.">
        <title>Genome sequence and functional genomic analysis of the oil-degrading bacterium Oleispira antarctica.</title>
        <authorList>
            <person name="Kube M."/>
            <person name="Chernikova T.N."/>
            <person name="Al-Ramahi Y."/>
            <person name="Beloqui A."/>
            <person name="Lopez-Cortez N."/>
            <person name="Guazzaroni M.E."/>
            <person name="Heipieper H.J."/>
            <person name="Klages S."/>
            <person name="Kotsyurbenko O.R."/>
            <person name="Langer I."/>
            <person name="Nechitaylo T.Y."/>
            <person name="Lunsdorf H."/>
            <person name="Fernandez M."/>
            <person name="Juarez S."/>
            <person name="Ciordia S."/>
            <person name="Singer A."/>
            <person name="Kagan O."/>
            <person name="Egorova O."/>
            <person name="Petit P.A."/>
            <person name="Stogios P."/>
            <person name="Kim Y."/>
            <person name="Tchigvintsev A."/>
            <person name="Flick R."/>
            <person name="Denaro R."/>
            <person name="Genovese M."/>
            <person name="Albar J.P."/>
            <person name="Reva O.N."/>
            <person name="Martinez-Gomariz M."/>
            <person name="Tran H."/>
            <person name="Ferrer M."/>
            <person name="Savchenko A."/>
            <person name="Yakunin A.F."/>
            <person name="Yakimov M.M."/>
            <person name="Golyshina O.V."/>
            <person name="Reinhardt R."/>
            <person name="Golyshin P.N."/>
        </authorList>
    </citation>
    <scope>NUCLEOTIDE SEQUENCE [LARGE SCALE GENOMIC DNA]</scope>
</reference>